<comment type="caution">
    <text evidence="3">The sequence shown here is derived from an EMBL/GenBank/DDBJ whole genome shotgun (WGS) entry which is preliminary data.</text>
</comment>
<dbReference type="InterPro" id="IPR013201">
    <property type="entry name" value="Prot_inhib_I29"/>
</dbReference>
<reference evidence="3" key="1">
    <citation type="submission" date="2021-02" db="EMBL/GenBank/DDBJ databases">
        <authorList>
            <person name="Steward A R."/>
        </authorList>
    </citation>
    <scope>NUCLEOTIDE SEQUENCE</scope>
</reference>
<gene>
    <name evidence="3" type="ORF">PMACD_LOCUS11141</name>
</gene>
<name>A0A821V106_9NEOP</name>
<keyword evidence="1" id="KW-0472">Membrane</keyword>
<dbReference type="SUPFAM" id="SSF54001">
    <property type="entry name" value="Cysteine proteinases"/>
    <property type="match status" value="1"/>
</dbReference>
<evidence type="ECO:0000313" key="3">
    <source>
        <dbReference type="EMBL" id="CAF4899228.1"/>
    </source>
</evidence>
<keyword evidence="4" id="KW-1185">Reference proteome</keyword>
<dbReference type="Proteomes" id="UP000663880">
    <property type="component" value="Unassembled WGS sequence"/>
</dbReference>
<dbReference type="SMART" id="SM00848">
    <property type="entry name" value="Inhibitor_I29"/>
    <property type="match status" value="1"/>
</dbReference>
<protein>
    <recommendedName>
        <fullName evidence="2">Cathepsin propeptide inhibitor domain-containing protein</fullName>
    </recommendedName>
</protein>
<dbReference type="Pfam" id="PF08246">
    <property type="entry name" value="Inhibitor_I29"/>
    <property type="match status" value="1"/>
</dbReference>
<dbReference type="AlphaFoldDB" id="A0A821V106"/>
<feature type="domain" description="Cathepsin propeptide inhibitor" evidence="2">
    <location>
        <begin position="43"/>
        <end position="97"/>
    </location>
</feature>
<feature type="transmembrane region" description="Helical" evidence="1">
    <location>
        <begin position="6"/>
        <end position="25"/>
    </location>
</feature>
<keyword evidence="1" id="KW-1133">Transmembrane helix</keyword>
<dbReference type="OrthoDB" id="5855924at2759"/>
<keyword evidence="1" id="KW-0812">Transmembrane</keyword>
<evidence type="ECO:0000256" key="1">
    <source>
        <dbReference type="SAM" id="Phobius"/>
    </source>
</evidence>
<proteinExistence type="predicted"/>
<organism evidence="3 4">
    <name type="scientific">Pieris macdunnoughi</name>
    <dbReference type="NCBI Taxonomy" id="345717"/>
    <lineage>
        <taxon>Eukaryota</taxon>
        <taxon>Metazoa</taxon>
        <taxon>Ecdysozoa</taxon>
        <taxon>Arthropoda</taxon>
        <taxon>Hexapoda</taxon>
        <taxon>Insecta</taxon>
        <taxon>Pterygota</taxon>
        <taxon>Neoptera</taxon>
        <taxon>Endopterygota</taxon>
        <taxon>Lepidoptera</taxon>
        <taxon>Glossata</taxon>
        <taxon>Ditrysia</taxon>
        <taxon>Papilionoidea</taxon>
        <taxon>Pieridae</taxon>
        <taxon>Pierinae</taxon>
        <taxon>Pieris</taxon>
    </lineage>
</organism>
<evidence type="ECO:0000259" key="2">
    <source>
        <dbReference type="SMART" id="SM00848"/>
    </source>
</evidence>
<dbReference type="Gene3D" id="1.10.287.2250">
    <property type="match status" value="1"/>
</dbReference>
<dbReference type="EMBL" id="CAJOBZ010000035">
    <property type="protein sequence ID" value="CAF4899228.1"/>
    <property type="molecule type" value="Genomic_DNA"/>
</dbReference>
<sequence length="131" mass="15975">MSLFGAKFYIIFNTIICAVFYFSLFECQEPTLIYNLRDGPRLYADYVKKFVKKYDDEEYYTRYHNFMKTLRKINQINLRSSEKVQPNKYADWSEKEWQENVEQTTKIDFDLKIQVKEFQPKVESLFKDLVE</sequence>
<evidence type="ECO:0000313" key="4">
    <source>
        <dbReference type="Proteomes" id="UP000663880"/>
    </source>
</evidence>
<dbReference type="InterPro" id="IPR038765">
    <property type="entry name" value="Papain-like_cys_pep_sf"/>
</dbReference>
<accession>A0A821V106</accession>